<protein>
    <submittedName>
        <fullName evidence="2">Uncharacterized protein</fullName>
    </submittedName>
</protein>
<proteinExistence type="predicted"/>
<feature type="compositionally biased region" description="Basic and acidic residues" evidence="1">
    <location>
        <begin position="14"/>
        <end position="37"/>
    </location>
</feature>
<gene>
    <name evidence="2" type="ORF">K4A83_00120</name>
</gene>
<organism evidence="2 3">
    <name type="scientific">Spirulina subsalsa FACHB-351</name>
    <dbReference type="NCBI Taxonomy" id="234711"/>
    <lineage>
        <taxon>Bacteria</taxon>
        <taxon>Bacillati</taxon>
        <taxon>Cyanobacteriota</taxon>
        <taxon>Cyanophyceae</taxon>
        <taxon>Spirulinales</taxon>
        <taxon>Spirulinaceae</taxon>
        <taxon>Spirulina</taxon>
    </lineage>
</organism>
<evidence type="ECO:0000313" key="2">
    <source>
        <dbReference type="EMBL" id="MCW6034683.1"/>
    </source>
</evidence>
<evidence type="ECO:0000313" key="3">
    <source>
        <dbReference type="Proteomes" id="UP001526426"/>
    </source>
</evidence>
<dbReference type="Proteomes" id="UP001526426">
    <property type="component" value="Unassembled WGS sequence"/>
</dbReference>
<feature type="compositionally biased region" description="Polar residues" evidence="1">
    <location>
        <begin position="45"/>
        <end position="70"/>
    </location>
</feature>
<comment type="caution">
    <text evidence="2">The sequence shown here is derived from an EMBL/GenBank/DDBJ whole genome shotgun (WGS) entry which is preliminary data.</text>
</comment>
<sequence>MSGDNATAVNGRDNTSKDTINKDNTSKDNKGKEEMGKPETGIVAATSQGGLAPASQKSAGLVYQSSTRLPQNRPIEPSHLKVVGTYDTMGLRPVTSSGLDISSSMVVSGNRPIMKSTLAISQSYSIMGNRPVASNEIEDMSTLIGYLD</sequence>
<dbReference type="EMBL" id="JAIHOM010000001">
    <property type="protein sequence ID" value="MCW6034683.1"/>
    <property type="molecule type" value="Genomic_DNA"/>
</dbReference>
<keyword evidence="3" id="KW-1185">Reference proteome</keyword>
<accession>A0ABT3KZK9</accession>
<reference evidence="2 3" key="1">
    <citation type="submission" date="2021-08" db="EMBL/GenBank/DDBJ databases">
        <title>Draft genome sequence of Spirulina subsalsa with high tolerance to salinity and hype-accumulation of phycocyanin.</title>
        <authorList>
            <person name="Pei H."/>
            <person name="Jiang L."/>
        </authorList>
    </citation>
    <scope>NUCLEOTIDE SEQUENCE [LARGE SCALE GENOMIC DNA]</scope>
    <source>
        <strain evidence="2 3">FACHB-351</strain>
    </source>
</reference>
<name>A0ABT3KZK9_9CYAN</name>
<dbReference type="RefSeq" id="WP_265262335.1">
    <property type="nucleotide sequence ID" value="NZ_JAIHOM010000001.1"/>
</dbReference>
<evidence type="ECO:0000256" key="1">
    <source>
        <dbReference type="SAM" id="MobiDB-lite"/>
    </source>
</evidence>
<feature type="region of interest" description="Disordered" evidence="1">
    <location>
        <begin position="1"/>
        <end position="76"/>
    </location>
</feature>